<dbReference type="Gene3D" id="2.10.10.90">
    <property type="match status" value="1"/>
</dbReference>
<dbReference type="Gene3D" id="1.20.5.320">
    <property type="entry name" value="6-Phosphogluconate Dehydrogenase, domain 3"/>
    <property type="match status" value="1"/>
</dbReference>
<feature type="region of interest" description="Disordered" evidence="1">
    <location>
        <begin position="187"/>
        <end position="211"/>
    </location>
</feature>
<evidence type="ECO:0000313" key="2">
    <source>
        <dbReference type="EMBL" id="SMC32448.1"/>
    </source>
</evidence>
<keyword evidence="3" id="KW-1185">Reference proteome</keyword>
<dbReference type="RefSeq" id="WP_084407777.1">
    <property type="nucleotide sequence ID" value="NZ_FWXR01000001.1"/>
</dbReference>
<proteinExistence type="predicted"/>
<dbReference type="OrthoDB" id="8241180at2"/>
<reference evidence="2 3" key="1">
    <citation type="submission" date="2017-04" db="EMBL/GenBank/DDBJ databases">
        <authorList>
            <person name="Afonso C.L."/>
            <person name="Miller P.J."/>
            <person name="Scott M.A."/>
            <person name="Spackman E."/>
            <person name="Goraichik I."/>
            <person name="Dimitrov K.M."/>
            <person name="Suarez D.L."/>
            <person name="Swayne D.E."/>
        </authorList>
    </citation>
    <scope>NUCLEOTIDE SEQUENCE [LARGE SCALE GENOMIC DNA]</scope>
    <source>
        <strain evidence="2 3">CGMCC 1.10972</strain>
    </source>
</reference>
<dbReference type="Proteomes" id="UP000192656">
    <property type="component" value="Unassembled WGS sequence"/>
</dbReference>
<dbReference type="Gene3D" id="2.10.10.20">
    <property type="entry name" value="Carbohydrate-binding module superfamily 5/12"/>
    <property type="match status" value="1"/>
</dbReference>
<name>A0A1W1Y9M2_9HYPH</name>
<dbReference type="AlphaFoldDB" id="A0A1W1Y9M2"/>
<accession>A0A1W1Y9M2</accession>
<dbReference type="STRING" id="937218.SAMN06297251_10132"/>
<evidence type="ECO:0000313" key="3">
    <source>
        <dbReference type="Proteomes" id="UP000192656"/>
    </source>
</evidence>
<gene>
    <name evidence="2" type="ORF">SAMN06297251_10132</name>
</gene>
<dbReference type="EMBL" id="FWXR01000001">
    <property type="protein sequence ID" value="SMC32448.1"/>
    <property type="molecule type" value="Genomic_DNA"/>
</dbReference>
<sequence length="348" mass="35966">MVEVLTRTAKGAPLTFAEMDTNLTNLKAAIEAAAGGVYASGYLQDPESGDVTFVYSDGTEIGPITLPTKPLSIRGAWSPGLPYVPGDLVQAAGESYVVKTAHVAGDLAADVAAGRLVLLAGRGEDGNDGDPGDPGKSLRLAGAWTVGTDYSVLDLVSHEGSSYVAAADHVAGVFADDLAAGRWQVSAAKGEPGDDAEGGAGGIPDAPDDGKVYGRKSLGWEEIVHPEASGGGGAAGHWWDEAYRDAWATGVDYRAGDIVGGDQVGINDGLWVCVYPHTSNTASRPSWNAVMNGVWTPFGFPYQGVGINAAQAKGISHLLFHSKADGSVVDLRTYIRALETRIAALENA</sequence>
<evidence type="ECO:0000256" key="1">
    <source>
        <dbReference type="SAM" id="MobiDB-lite"/>
    </source>
</evidence>
<protein>
    <submittedName>
        <fullName evidence="2">Uncharacterized protein</fullName>
    </submittedName>
</protein>
<organism evidence="2 3">
    <name type="scientific">Fulvimarina manganoxydans</name>
    <dbReference type="NCBI Taxonomy" id="937218"/>
    <lineage>
        <taxon>Bacteria</taxon>
        <taxon>Pseudomonadati</taxon>
        <taxon>Pseudomonadota</taxon>
        <taxon>Alphaproteobacteria</taxon>
        <taxon>Hyphomicrobiales</taxon>
        <taxon>Aurantimonadaceae</taxon>
        <taxon>Fulvimarina</taxon>
    </lineage>
</organism>